<dbReference type="GeneID" id="9614508"/>
<evidence type="ECO:0000313" key="2">
    <source>
        <dbReference type="Proteomes" id="UP000001058"/>
    </source>
</evidence>
<dbReference type="OrthoDB" id="2121828at2759"/>
<dbReference type="InParanoid" id="D8ULU1"/>
<dbReference type="Gene3D" id="2.60.40.420">
    <property type="entry name" value="Cupredoxins - blue copper proteins"/>
    <property type="match status" value="1"/>
</dbReference>
<evidence type="ECO:0000313" key="1">
    <source>
        <dbReference type="EMBL" id="EFJ39308.1"/>
    </source>
</evidence>
<feature type="non-terminal residue" evidence="1">
    <location>
        <position position="193"/>
    </location>
</feature>
<dbReference type="RefSeq" id="XP_002959627.1">
    <property type="nucleotide sequence ID" value="XM_002959581.1"/>
</dbReference>
<dbReference type="AlphaFoldDB" id="D8ULU1"/>
<dbReference type="SUPFAM" id="SSF49503">
    <property type="entry name" value="Cupredoxins"/>
    <property type="match status" value="2"/>
</dbReference>
<dbReference type="STRING" id="3068.D8ULU1"/>
<dbReference type="Proteomes" id="UP000001058">
    <property type="component" value="Unassembled WGS sequence"/>
</dbReference>
<organism evidence="2">
    <name type="scientific">Volvox carteri f. nagariensis</name>
    <dbReference type="NCBI Taxonomy" id="3068"/>
    <lineage>
        <taxon>Eukaryota</taxon>
        <taxon>Viridiplantae</taxon>
        <taxon>Chlorophyta</taxon>
        <taxon>core chlorophytes</taxon>
        <taxon>Chlorophyceae</taxon>
        <taxon>CS clade</taxon>
        <taxon>Chlamydomonadales</taxon>
        <taxon>Volvocaceae</taxon>
        <taxon>Volvox</taxon>
    </lineage>
</organism>
<sequence>MGGGLVVRGDNCQEVAAGEMCVYRWLVPVSAGPGPADFSTTVYGYTSTVDVASAPVAGLAGALVVAAPGVLQPSKLQPGAVVPAGVDLMIPLYWQIINEELSPYWDVNLAASQINETDLDAGTSAVYHEGNRKHSINGFLYCNLPGLNIPAGATVRWLLVAYGTEGDFHSPYFMGQVTKVDVNGFSTLASLMP</sequence>
<gene>
    <name evidence="1" type="ORF">VOLCADRAFT_108685</name>
</gene>
<dbReference type="KEGG" id="vcn:VOLCADRAFT_108685"/>
<name>D8ULU1_VOLCA</name>
<proteinExistence type="predicted"/>
<keyword evidence="2" id="KW-1185">Reference proteome</keyword>
<accession>D8ULU1</accession>
<dbReference type="InterPro" id="IPR008972">
    <property type="entry name" value="Cupredoxin"/>
</dbReference>
<protein>
    <submittedName>
        <fullName evidence="1">Uncharacterized protein</fullName>
    </submittedName>
</protein>
<dbReference type="eggNOG" id="KOG1263">
    <property type="taxonomic scope" value="Eukaryota"/>
</dbReference>
<dbReference type="EMBL" id="GL378694">
    <property type="protein sequence ID" value="EFJ39308.1"/>
    <property type="molecule type" value="Genomic_DNA"/>
</dbReference>
<reference evidence="1 2" key="1">
    <citation type="journal article" date="2010" name="Science">
        <title>Genomic analysis of organismal complexity in the multicellular green alga Volvox carteri.</title>
        <authorList>
            <person name="Prochnik S.E."/>
            <person name="Umen J."/>
            <person name="Nedelcu A.M."/>
            <person name="Hallmann A."/>
            <person name="Miller S.M."/>
            <person name="Nishii I."/>
            <person name="Ferris P."/>
            <person name="Kuo A."/>
            <person name="Mitros T."/>
            <person name="Fritz-Laylin L.K."/>
            <person name="Hellsten U."/>
            <person name="Chapman J."/>
            <person name="Simakov O."/>
            <person name="Rensing S.A."/>
            <person name="Terry A."/>
            <person name="Pangilinan J."/>
            <person name="Kapitonov V."/>
            <person name="Jurka J."/>
            <person name="Salamov A."/>
            <person name="Shapiro H."/>
            <person name="Schmutz J."/>
            <person name="Grimwood J."/>
            <person name="Lindquist E."/>
            <person name="Lucas S."/>
            <person name="Grigoriev I.V."/>
            <person name="Schmitt R."/>
            <person name="Kirk D."/>
            <person name="Rokhsar D.S."/>
        </authorList>
    </citation>
    <scope>NUCLEOTIDE SEQUENCE [LARGE SCALE GENOMIC DNA]</scope>
    <source>
        <strain evidence="2">f. Nagariensis / Eve</strain>
    </source>
</reference>